<comment type="caution">
    <text evidence="6">The sequence shown here is derived from an EMBL/GenBank/DDBJ whole genome shotgun (WGS) entry which is preliminary data.</text>
</comment>
<gene>
    <name evidence="6" type="ORF">C1D09_007435</name>
</gene>
<dbReference type="GO" id="GO:0003700">
    <property type="term" value="F:DNA-binding transcription factor activity"/>
    <property type="evidence" value="ECO:0007669"/>
    <property type="project" value="InterPro"/>
</dbReference>
<keyword evidence="3" id="KW-0804">Transcription</keyword>
<dbReference type="InterPro" id="IPR014710">
    <property type="entry name" value="RmlC-like_jellyroll"/>
</dbReference>
<accession>A0A8T9ATE7</accession>
<dbReference type="PANTHER" id="PTHR46796">
    <property type="entry name" value="HTH-TYPE TRANSCRIPTIONAL ACTIVATOR RHAS-RELATED"/>
    <property type="match status" value="1"/>
</dbReference>
<organism evidence="6 7">
    <name type="scientific">Mesorhizobium intechi</name>
    <dbReference type="NCBI Taxonomy" id="537601"/>
    <lineage>
        <taxon>Bacteria</taxon>
        <taxon>Pseudomonadati</taxon>
        <taxon>Pseudomonadota</taxon>
        <taxon>Alphaproteobacteria</taxon>
        <taxon>Hyphomicrobiales</taxon>
        <taxon>Phyllobacteriaceae</taxon>
        <taxon>Mesorhizobium</taxon>
    </lineage>
</organism>
<evidence type="ECO:0000256" key="1">
    <source>
        <dbReference type="ARBA" id="ARBA00023015"/>
    </source>
</evidence>
<evidence type="ECO:0000313" key="7">
    <source>
        <dbReference type="Proteomes" id="UP000235507"/>
    </source>
</evidence>
<dbReference type="PROSITE" id="PS01124">
    <property type="entry name" value="HTH_ARAC_FAMILY_2"/>
    <property type="match status" value="1"/>
</dbReference>
<dbReference type="Gene3D" id="2.60.120.10">
    <property type="entry name" value="Jelly Rolls"/>
    <property type="match status" value="1"/>
</dbReference>
<dbReference type="AlphaFoldDB" id="A0A8T9ATE7"/>
<name>A0A8T9ATE7_9HYPH</name>
<evidence type="ECO:0000256" key="4">
    <source>
        <dbReference type="SAM" id="MobiDB-lite"/>
    </source>
</evidence>
<feature type="domain" description="HTH araC/xylS-type" evidence="5">
    <location>
        <begin position="143"/>
        <end position="241"/>
    </location>
</feature>
<dbReference type="InterPro" id="IPR018060">
    <property type="entry name" value="HTH_AraC"/>
</dbReference>
<evidence type="ECO:0000259" key="5">
    <source>
        <dbReference type="PROSITE" id="PS01124"/>
    </source>
</evidence>
<dbReference type="InterPro" id="IPR009057">
    <property type="entry name" value="Homeodomain-like_sf"/>
</dbReference>
<keyword evidence="7" id="KW-1185">Reference proteome</keyword>
<dbReference type="OrthoDB" id="9816011at2"/>
<keyword evidence="2" id="KW-0238">DNA-binding</keyword>
<keyword evidence="1" id="KW-0805">Transcription regulation</keyword>
<reference evidence="6" key="1">
    <citation type="submission" date="2019-07" db="EMBL/GenBank/DDBJ databases">
        <title>Mesorhizobum intechiensis sp. nov. isolated from nodules of Lotus tenuis growing in lowlands of the Flooding Pampa, Argentina.</title>
        <authorList>
            <person name="Estrella M.J."/>
            <person name="Torres Tejerizo G.A."/>
            <person name="Cumpa Velazquez L.M."/>
            <person name="Fontana F."/>
            <person name="Hansen L."/>
            <person name="Pistorio M."/>
            <person name="Sannazzaro A.I."/>
        </authorList>
    </citation>
    <scope>NUCLEOTIDE SEQUENCE</scope>
    <source>
        <strain evidence="6">BD68</strain>
    </source>
</reference>
<dbReference type="SUPFAM" id="SSF46689">
    <property type="entry name" value="Homeodomain-like"/>
    <property type="match status" value="2"/>
</dbReference>
<feature type="region of interest" description="Disordered" evidence="4">
    <location>
        <begin position="226"/>
        <end position="250"/>
    </location>
</feature>
<protein>
    <submittedName>
        <fullName evidence="6">Helix-turn-helix transcriptional regulator</fullName>
    </submittedName>
</protein>
<dbReference type="EMBL" id="PNOT02000082">
    <property type="protein sequence ID" value="TSE12713.1"/>
    <property type="molecule type" value="Genomic_DNA"/>
</dbReference>
<sequence length="250" mass="27745">MNETVVEIRRYSEEIERHQHDYPQVILPISGALEIDLGHRSGRVSSSTGAFISAGCQHAFYARQTDSFVVLDLPSRLGIGEPDKDIPAFFAIGREVQGLIDYIAALAASQELSASLRRAWSTLLLDRIIPPGDRPDRRELAVRRATAFMQRNLAEPIRIADIAEAIGMSPTRLHEAFIRRRAITPHAYLVAMRLDAAERMLADPRLSIADIAIFSGHADQSALTRAMRRERNSTPAEARRNLLGRTGGKA</sequence>
<dbReference type="SUPFAM" id="SSF51182">
    <property type="entry name" value="RmlC-like cupins"/>
    <property type="match status" value="1"/>
</dbReference>
<dbReference type="Pfam" id="PF12833">
    <property type="entry name" value="HTH_18"/>
    <property type="match status" value="1"/>
</dbReference>
<dbReference type="GO" id="GO:0043565">
    <property type="term" value="F:sequence-specific DNA binding"/>
    <property type="evidence" value="ECO:0007669"/>
    <property type="project" value="InterPro"/>
</dbReference>
<evidence type="ECO:0000256" key="2">
    <source>
        <dbReference type="ARBA" id="ARBA00023125"/>
    </source>
</evidence>
<dbReference type="SMART" id="SM00342">
    <property type="entry name" value="HTH_ARAC"/>
    <property type="match status" value="1"/>
</dbReference>
<proteinExistence type="predicted"/>
<dbReference type="RefSeq" id="WP_143973666.1">
    <property type="nucleotide sequence ID" value="NZ_PNOT02000082.1"/>
</dbReference>
<dbReference type="PANTHER" id="PTHR46796:SF10">
    <property type="entry name" value="TRANSCRIPTIONAL ACTIVATOR FEAR"/>
    <property type="match status" value="1"/>
</dbReference>
<evidence type="ECO:0000313" key="6">
    <source>
        <dbReference type="EMBL" id="TSE12713.1"/>
    </source>
</evidence>
<evidence type="ECO:0000256" key="3">
    <source>
        <dbReference type="ARBA" id="ARBA00023163"/>
    </source>
</evidence>
<dbReference type="InterPro" id="IPR011051">
    <property type="entry name" value="RmlC_Cupin_sf"/>
</dbReference>
<dbReference type="Proteomes" id="UP000235507">
    <property type="component" value="Unassembled WGS sequence"/>
</dbReference>
<dbReference type="Gene3D" id="1.10.10.60">
    <property type="entry name" value="Homeodomain-like"/>
    <property type="match status" value="1"/>
</dbReference>
<dbReference type="InterPro" id="IPR050204">
    <property type="entry name" value="AraC_XylS_family_regulators"/>
</dbReference>
<feature type="compositionally biased region" description="Basic and acidic residues" evidence="4">
    <location>
        <begin position="227"/>
        <end position="240"/>
    </location>
</feature>